<dbReference type="GO" id="GO:0008270">
    <property type="term" value="F:zinc ion binding"/>
    <property type="evidence" value="ECO:0007669"/>
    <property type="project" value="UniProtKB-KW"/>
</dbReference>
<keyword evidence="1" id="KW-0479">Metal-binding</keyword>
<keyword evidence="8" id="KW-1185">Reference proteome</keyword>
<comment type="caution">
    <text evidence="7">The sequence shown here is derived from an EMBL/GenBank/DDBJ whole genome shotgun (WGS) entry which is preliminary data.</text>
</comment>
<protein>
    <recommendedName>
        <fullName evidence="6">SIAH-type domain-containing protein</fullName>
    </recommendedName>
</protein>
<comment type="function">
    <text evidence="4">E3 ubiquitin-protein ligase that mediates ubiquitination and subsequent proteasomal degradation of target proteins. E3 ubiquitin ligases accept ubiquitin from an E2 ubiquitin-conjugating enzyme in the form of a thioester and then directly transfers the ubiquitin to targeted substrates. It probably triggers the ubiquitin-mediated degradation of different substrates.</text>
</comment>
<evidence type="ECO:0000256" key="1">
    <source>
        <dbReference type="ARBA" id="ARBA00022723"/>
    </source>
</evidence>
<accession>A0AAP0M6F2</accession>
<dbReference type="EMBL" id="JBCGBO010000006">
    <property type="protein sequence ID" value="KAK9194479.1"/>
    <property type="molecule type" value="Genomic_DNA"/>
</dbReference>
<organism evidence="7 8">
    <name type="scientific">Citrus x changshan-huyou</name>
    <dbReference type="NCBI Taxonomy" id="2935761"/>
    <lineage>
        <taxon>Eukaryota</taxon>
        <taxon>Viridiplantae</taxon>
        <taxon>Streptophyta</taxon>
        <taxon>Embryophyta</taxon>
        <taxon>Tracheophyta</taxon>
        <taxon>Spermatophyta</taxon>
        <taxon>Magnoliopsida</taxon>
        <taxon>eudicotyledons</taxon>
        <taxon>Gunneridae</taxon>
        <taxon>Pentapetalae</taxon>
        <taxon>rosids</taxon>
        <taxon>malvids</taxon>
        <taxon>Sapindales</taxon>
        <taxon>Rutaceae</taxon>
        <taxon>Aurantioideae</taxon>
        <taxon>Citrus</taxon>
    </lineage>
</organism>
<keyword evidence="3" id="KW-0862">Zinc</keyword>
<evidence type="ECO:0000256" key="3">
    <source>
        <dbReference type="ARBA" id="ARBA00022833"/>
    </source>
</evidence>
<evidence type="ECO:0000256" key="2">
    <source>
        <dbReference type="ARBA" id="ARBA00022771"/>
    </source>
</evidence>
<dbReference type="PROSITE" id="PS51081">
    <property type="entry name" value="ZF_SIAH"/>
    <property type="match status" value="1"/>
</dbReference>
<dbReference type="PANTHER" id="PTHR46632">
    <property type="entry name" value="E3 UBIQUITIN-PROTEIN LIGASE SINA-LIKE 4"/>
    <property type="match status" value="1"/>
</dbReference>
<dbReference type="Gene3D" id="3.30.40.10">
    <property type="entry name" value="Zinc/RING finger domain, C3HC4 (zinc finger)"/>
    <property type="match status" value="2"/>
</dbReference>
<feature type="domain" description="SIAH-type" evidence="6">
    <location>
        <begin position="101"/>
        <end position="159"/>
    </location>
</feature>
<dbReference type="InterPro" id="IPR013083">
    <property type="entry name" value="Znf_RING/FYVE/PHD"/>
</dbReference>
<proteinExistence type="predicted"/>
<dbReference type="Pfam" id="PF21361">
    <property type="entry name" value="Sina_ZnF"/>
    <property type="match status" value="1"/>
</dbReference>
<evidence type="ECO:0000256" key="5">
    <source>
        <dbReference type="PROSITE-ProRule" id="PRU00455"/>
    </source>
</evidence>
<dbReference type="AlphaFoldDB" id="A0AAP0M6F2"/>
<dbReference type="InterPro" id="IPR044286">
    <property type="entry name" value="SINL_plant"/>
</dbReference>
<evidence type="ECO:0000256" key="4">
    <source>
        <dbReference type="ARBA" id="ARBA00024004"/>
    </source>
</evidence>
<evidence type="ECO:0000313" key="8">
    <source>
        <dbReference type="Proteomes" id="UP001428341"/>
    </source>
</evidence>
<dbReference type="SUPFAM" id="SSF49599">
    <property type="entry name" value="TRAF domain-like"/>
    <property type="match status" value="1"/>
</dbReference>
<keyword evidence="2 5" id="KW-0863">Zinc-finger</keyword>
<sequence>MQDEHEAPAAKRVCRSGSVSITLADSDVLDCPICYGPFRPPVYQACLVSFLLLCFLQFSCENGHMVCTTCRSKIKNDSCPFDRSPIAYTRNRVIEKLLESVKSVSCKNAEYGCNETLGYLEKNDHEKACKHSPCSCPLSGCDFLGSSSQLYQHFRAQHQNSSVLFRYDQDFSIRLDAKNDKFLVLLEGRDDNILFVLHNARSNQQQNGLSISCISSSREARNEYKISVTFGSNNVSTLTFRSAISSSKKQLDNLPKLGFPLVPWLLDATDGRLNLKICIFKDRLPHWLR</sequence>
<dbReference type="InterPro" id="IPR013010">
    <property type="entry name" value="Znf_SIAH"/>
</dbReference>
<reference evidence="7 8" key="1">
    <citation type="submission" date="2024-05" db="EMBL/GenBank/DDBJ databases">
        <title>Haplotype-resolved chromosome-level genome assembly of Huyou (Citrus changshanensis).</title>
        <authorList>
            <person name="Miao C."/>
            <person name="Chen W."/>
            <person name="Wu Y."/>
            <person name="Wang L."/>
            <person name="Zhao S."/>
            <person name="Grierson D."/>
            <person name="Xu C."/>
            <person name="Chen K."/>
        </authorList>
    </citation>
    <scope>NUCLEOTIDE SEQUENCE [LARGE SCALE GENOMIC DNA]</scope>
    <source>
        <strain evidence="7">01-14</strain>
        <tissue evidence="7">Leaf</tissue>
    </source>
</reference>
<name>A0AAP0M6F2_9ROSI</name>
<dbReference type="SUPFAM" id="SSF57850">
    <property type="entry name" value="RING/U-box"/>
    <property type="match status" value="1"/>
</dbReference>
<dbReference type="PANTHER" id="PTHR46632:SF16">
    <property type="entry name" value="E3 UBIQUITIN-PROTEIN LIGASE SINA-LIKE 10"/>
    <property type="match status" value="1"/>
</dbReference>
<dbReference type="Proteomes" id="UP001428341">
    <property type="component" value="Unassembled WGS sequence"/>
</dbReference>
<evidence type="ECO:0000313" key="7">
    <source>
        <dbReference type="EMBL" id="KAK9194479.1"/>
    </source>
</evidence>
<gene>
    <name evidence="7" type="ORF">WN944_005186</name>
</gene>
<evidence type="ECO:0000259" key="6">
    <source>
        <dbReference type="PROSITE" id="PS51081"/>
    </source>
</evidence>